<evidence type="ECO:0000256" key="7">
    <source>
        <dbReference type="RuleBase" id="RU365065"/>
    </source>
</evidence>
<gene>
    <name evidence="8" type="ORF">MPDQ_003324</name>
</gene>
<dbReference type="AlphaFoldDB" id="A0A507R3B7"/>
<evidence type="ECO:0000256" key="1">
    <source>
        <dbReference type="ARBA" id="ARBA00004141"/>
    </source>
</evidence>
<dbReference type="STRING" id="5098.A0A507R3B7"/>
<dbReference type="EMBL" id="VIFY01000021">
    <property type="protein sequence ID" value="TQB75347.1"/>
    <property type="molecule type" value="Genomic_DNA"/>
</dbReference>
<dbReference type="PANTHER" id="PTHR11660:SF57">
    <property type="entry name" value="SOLUTE CARRIER FAMILY 40 MEMBER"/>
    <property type="match status" value="1"/>
</dbReference>
<evidence type="ECO:0000256" key="6">
    <source>
        <dbReference type="ARBA" id="ARBA00023136"/>
    </source>
</evidence>
<dbReference type="Pfam" id="PF06963">
    <property type="entry name" value="FPN1"/>
    <property type="match status" value="1"/>
</dbReference>
<feature type="transmembrane region" description="Helical" evidence="7">
    <location>
        <begin position="6"/>
        <end position="35"/>
    </location>
</feature>
<proteinExistence type="inferred from homology"/>
<organism evidence="8 9">
    <name type="scientific">Monascus purpureus</name>
    <name type="common">Red mold</name>
    <name type="synonym">Monascus anka</name>
    <dbReference type="NCBI Taxonomy" id="5098"/>
    <lineage>
        <taxon>Eukaryota</taxon>
        <taxon>Fungi</taxon>
        <taxon>Dikarya</taxon>
        <taxon>Ascomycota</taxon>
        <taxon>Pezizomycotina</taxon>
        <taxon>Eurotiomycetes</taxon>
        <taxon>Eurotiomycetidae</taxon>
        <taxon>Eurotiales</taxon>
        <taxon>Aspergillaceae</taxon>
        <taxon>Monascus</taxon>
    </lineage>
</organism>
<comment type="caution">
    <text evidence="7">Lacks conserved residue(s) required for the propagation of feature annotation.</text>
</comment>
<dbReference type="InterPro" id="IPR036259">
    <property type="entry name" value="MFS_trans_sf"/>
</dbReference>
<comment type="subcellular location">
    <subcellularLocation>
        <location evidence="1 7">Membrane</location>
        <topology evidence="1 7">Multi-pass membrane protein</topology>
    </subcellularLocation>
</comment>
<evidence type="ECO:0000256" key="2">
    <source>
        <dbReference type="ARBA" id="ARBA00006279"/>
    </source>
</evidence>
<feature type="transmembrane region" description="Helical" evidence="7">
    <location>
        <begin position="388"/>
        <end position="408"/>
    </location>
</feature>
<evidence type="ECO:0000256" key="3">
    <source>
        <dbReference type="ARBA" id="ARBA00022448"/>
    </source>
</evidence>
<feature type="transmembrane region" description="Helical" evidence="7">
    <location>
        <begin position="81"/>
        <end position="100"/>
    </location>
</feature>
<keyword evidence="5 7" id="KW-1133">Transmembrane helix</keyword>
<evidence type="ECO:0000256" key="5">
    <source>
        <dbReference type="ARBA" id="ARBA00022989"/>
    </source>
</evidence>
<name>A0A507R3B7_MONPU</name>
<dbReference type="Gene3D" id="1.20.1250.20">
    <property type="entry name" value="MFS general substrate transporter like domains"/>
    <property type="match status" value="1"/>
</dbReference>
<sequence length="444" mass="48861">MFEFGAVLFLASVFQGTLLYVSIYALVRSLLVALLSSWLGDVVDRSNRLAVLRQSIVWQRIPVAVSCACFVVLLASPESSLVTPILFLVVTLLACAEKLASAVNTVAVERDWIVVISGSLEIPRQDLNASMRRIDLICKLFAPVVVSLVDVLSTKVAVWTTLGVNVLSVLVEYRAIEQVYKSVPGLTRTPLPSETAGSSQERTTPNVMERIHNALAPWREYVSNRVFLASFALSLLYLTVLTFGTTMTTYLLDTSFSPFQVSIMRIGAVIAELMGTWAAPFVMNRIGPIRSGLWFINWQFGCLAVAAAGFLFQDPNSQSVALSLICGVALSRIGLWGFDLSVQYLIQENVEEQNRARFSTTEVALQNIFELLSFASTIIFSSPEQFKYPVLTSYGAIALAAICFAAYTRKERGHLLHMSKCLGGNKIRPSFNPANRGGIRFEVT</sequence>
<protein>
    <recommendedName>
        <fullName evidence="7">Solute carrier family 40 member</fullName>
    </recommendedName>
</protein>
<reference evidence="8 9" key="1">
    <citation type="submission" date="2019-06" db="EMBL/GenBank/DDBJ databases">
        <title>Wine fermentation using esterase from Monascus purpureus.</title>
        <authorList>
            <person name="Geng C."/>
            <person name="Zhang Y."/>
        </authorList>
    </citation>
    <scope>NUCLEOTIDE SEQUENCE [LARGE SCALE GENOMIC DNA]</scope>
    <source>
        <strain evidence="8">HQ1</strain>
    </source>
</reference>
<dbReference type="Proteomes" id="UP000319663">
    <property type="component" value="Unassembled WGS sequence"/>
</dbReference>
<dbReference type="GO" id="GO:0016020">
    <property type="term" value="C:membrane"/>
    <property type="evidence" value="ECO:0007669"/>
    <property type="project" value="UniProtKB-SubCell"/>
</dbReference>
<feature type="transmembrane region" description="Helical" evidence="7">
    <location>
        <begin position="226"/>
        <end position="251"/>
    </location>
</feature>
<dbReference type="GO" id="GO:0005381">
    <property type="term" value="F:iron ion transmembrane transporter activity"/>
    <property type="evidence" value="ECO:0007669"/>
    <property type="project" value="UniProtKB-UniRule"/>
</dbReference>
<keyword evidence="7" id="KW-0406">Ion transport</keyword>
<keyword evidence="3 7" id="KW-0813">Transport</keyword>
<dbReference type="SUPFAM" id="SSF103473">
    <property type="entry name" value="MFS general substrate transporter"/>
    <property type="match status" value="1"/>
</dbReference>
<dbReference type="CDD" id="cd17480">
    <property type="entry name" value="MFS_SLC40A1_like"/>
    <property type="match status" value="1"/>
</dbReference>
<keyword evidence="9" id="KW-1185">Reference proteome</keyword>
<feature type="transmembrane region" description="Helical" evidence="7">
    <location>
        <begin position="294"/>
        <end position="313"/>
    </location>
</feature>
<accession>A0A507R3B7</accession>
<feature type="transmembrane region" description="Helical" evidence="7">
    <location>
        <begin position="56"/>
        <end position="75"/>
    </location>
</feature>
<feature type="transmembrane region" description="Helical" evidence="7">
    <location>
        <begin position="263"/>
        <end position="282"/>
    </location>
</feature>
<keyword evidence="6 7" id="KW-0472">Membrane</keyword>
<keyword evidence="4 7" id="KW-0812">Transmembrane</keyword>
<dbReference type="InterPro" id="IPR009716">
    <property type="entry name" value="Ferroportin-1"/>
</dbReference>
<evidence type="ECO:0000313" key="8">
    <source>
        <dbReference type="EMBL" id="TQB75347.1"/>
    </source>
</evidence>
<dbReference type="PANTHER" id="PTHR11660">
    <property type="entry name" value="SOLUTE CARRIER FAMILY 40 MEMBER"/>
    <property type="match status" value="1"/>
</dbReference>
<evidence type="ECO:0000313" key="9">
    <source>
        <dbReference type="Proteomes" id="UP000319663"/>
    </source>
</evidence>
<comment type="similarity">
    <text evidence="2 7">Belongs to the ferroportin (FP) (TC 2.A.100) family. SLC40A subfamily.</text>
</comment>
<comment type="function">
    <text evidence="7">May be involved in iron transport and iron homeostasis.</text>
</comment>
<comment type="caution">
    <text evidence="8">The sequence shown here is derived from an EMBL/GenBank/DDBJ whole genome shotgun (WGS) entry which is preliminary data.</text>
</comment>
<evidence type="ECO:0000256" key="4">
    <source>
        <dbReference type="ARBA" id="ARBA00022692"/>
    </source>
</evidence>